<name>A0A061H0Q0_9BASI</name>
<dbReference type="SUPFAM" id="SSF48452">
    <property type="entry name" value="TPR-like"/>
    <property type="match status" value="1"/>
</dbReference>
<feature type="region of interest" description="Disordered" evidence="1">
    <location>
        <begin position="497"/>
        <end position="529"/>
    </location>
</feature>
<proteinExistence type="predicted"/>
<evidence type="ECO:0000259" key="3">
    <source>
        <dbReference type="Pfam" id="PF10374"/>
    </source>
</evidence>
<dbReference type="Gene3D" id="1.25.40.10">
    <property type="entry name" value="Tetratricopeptide repeat domain"/>
    <property type="match status" value="1"/>
</dbReference>
<dbReference type="HOGENOM" id="CLU_011778_0_0_1"/>
<feature type="region of interest" description="Disordered" evidence="1">
    <location>
        <begin position="970"/>
        <end position="1071"/>
    </location>
</feature>
<feature type="compositionally biased region" description="Low complexity" evidence="1">
    <location>
        <begin position="815"/>
        <end position="826"/>
    </location>
</feature>
<feature type="region of interest" description="Disordered" evidence="1">
    <location>
        <begin position="40"/>
        <end position="60"/>
    </location>
</feature>
<feature type="compositionally biased region" description="Low complexity" evidence="1">
    <location>
        <begin position="1031"/>
        <end position="1043"/>
    </location>
</feature>
<dbReference type="eggNOG" id="KOG2162">
    <property type="taxonomic scope" value="Eukaryota"/>
</dbReference>
<evidence type="ECO:0000313" key="5">
    <source>
        <dbReference type="Proteomes" id="UP000053664"/>
    </source>
</evidence>
<dbReference type="PANTHER" id="PTHR15696">
    <property type="entry name" value="SMG-7 SUPPRESSOR WITH MORPHOLOGICAL EFFECT ON GENITALIA PROTEIN 7"/>
    <property type="match status" value="1"/>
</dbReference>
<dbReference type="AlphaFoldDB" id="A0A061H0Q0"/>
<feature type="region of interest" description="Disordered" evidence="1">
    <location>
        <begin position="193"/>
        <end position="216"/>
    </location>
</feature>
<dbReference type="InterPro" id="IPR011990">
    <property type="entry name" value="TPR-like_helical_dom_sf"/>
</dbReference>
<dbReference type="PANTHER" id="PTHR15696:SF36">
    <property type="entry name" value="NONSENSE-MEDIATED MRNA DECAY FACTOR"/>
    <property type="match status" value="1"/>
</dbReference>
<dbReference type="KEGG" id="pfp:PFL1_06702"/>
<sequence>MATAGYNLRDAKAANLRAQARSQKLELDALIKRSLAAASTTRSAAQPGRGGRGGAAQHHQRASKLLNADIEFNRKNLRNTYLTLLFTFTFNRLAHGVDNLLWTDTTYCLISAFRTLISTQQKALAAATAAPTTGNARAKLANDVARTQTELRKLLHDDESFWRELAASIVRIFTLDEARANLEALGIACDSDGDTTVGTPSQASDTLASSLGRHQPPSEALSQAALLPANRTHLLEAVQKALIFCGDLARYRELHCPQPSDAAPSVLETEDRGPPHRGARGGARGGRPAHAHANVATATGPHKAAAPADDAATYKQDFGRALAFYEQARLLLPDNGNPSNQLAVIATYNADPLLSIYHCYRALCVRLPFEKAKINLDKTLAKPIEAWLESGGMDDARSWDDSDERRMRSSGTVERLSTNLPDSEAAFRKWIGDVVVLHGLFFQRVHLDCIMPLSHSVLAQFSSLVRARAVPADLVVRVVVTGLCASWTTRLWRNTPSSFSSSNGQRARGNAARSRSGTIRSSGKGSSVDLDPASRLCIEHQILAHVLGVFRELAEVVVDETQQAIQSNRQNPPSAPAGGAAGSAAVRHLTAVVRRTLPALRVATKWMKTHLEYIQRSGERAAASSQASDVSLLQPSLNPTLEAIPNEEELREAQVRVRADADAAEAIEGFWRSYVAMINVLRYAFPFETLPNIGKAGPVGAPALCLEEDSDMRGLTPTKKAMQLTAPGIGGGSVVVNLGMGEACSHANAVRPSQVHPNEEQLMRVADLLIDAKVVAESDASPIRYEDGQNIFVFDGETSAAGASQTRAAPSQLEARASPARVSPSSTGAAKPDADRGERNERQDEASSEGFSEMTDDPVELAMRAVDGRRTGESSLMDGMEESMRDVRVDDDQHRDEESRERILVPSQIRYDSRTNDDEAARLFAQATNASGGQERPAAPGAYPDPRASGSDTPKTAATAQDLLLQMLQGRVSGPAGPPPSQVLSAQARSSVAGGVQPQLLFGGVSGPNGSPDGHGGRSIWSSGPSDARVGSPPSGGASFGSALPPPAPAPFGWGQMAAGSPAPQHLARDPSAQGAFAGHRTMATSSHPFGVGAGTDVGLGQPSGLRGDMASAHYAEQHFGSPYGQVHAQYYGGAAFVDAMHSADGGAPLGQARPASGADPRLFHGHMHSSFGSGSQSPFDPHHPR</sequence>
<feature type="domain" description="DNA/RNA-binding" evidence="2">
    <location>
        <begin position="321"/>
        <end position="630"/>
    </location>
</feature>
<feature type="region of interest" description="Disordered" evidence="1">
    <location>
        <begin position="1148"/>
        <end position="1186"/>
    </location>
</feature>
<feature type="compositionally biased region" description="Low complexity" evidence="1">
    <location>
        <begin position="502"/>
        <end position="517"/>
    </location>
</feature>
<feature type="compositionally biased region" description="Low complexity" evidence="1">
    <location>
        <begin position="1169"/>
        <end position="1180"/>
    </location>
</feature>
<dbReference type="OrthoDB" id="69928at2759"/>
<dbReference type="InterPro" id="IPR045153">
    <property type="entry name" value="Est1/Ebs1-like"/>
</dbReference>
<feature type="compositionally biased region" description="Polar residues" evidence="1">
    <location>
        <begin position="194"/>
        <end position="209"/>
    </location>
</feature>
<reference evidence="4 5" key="1">
    <citation type="journal article" date="2013" name="Plant Cell">
        <title>The transition from a phytopathogenic smut ancestor to an anamorphic biocontrol agent deciphered by comparative whole-genome analysis.</title>
        <authorList>
            <person name="Lefebvre F."/>
            <person name="Joly D.L."/>
            <person name="Labbe C."/>
            <person name="Teichmann B."/>
            <person name="Linning R."/>
            <person name="Belzile F."/>
            <person name="Bakkeren G."/>
            <person name="Belanger R.R."/>
        </authorList>
    </citation>
    <scope>NUCLEOTIDE SEQUENCE [LARGE SCALE GENOMIC DNA]</scope>
    <source>
        <strain evidence="4 5">PF-1</strain>
    </source>
</reference>
<dbReference type="InterPro" id="IPR019458">
    <property type="entry name" value="Est1-like_N"/>
</dbReference>
<organism evidence="4 5">
    <name type="scientific">Pseudozyma flocculosa PF-1</name>
    <dbReference type="NCBI Taxonomy" id="1277687"/>
    <lineage>
        <taxon>Eukaryota</taxon>
        <taxon>Fungi</taxon>
        <taxon>Dikarya</taxon>
        <taxon>Basidiomycota</taxon>
        <taxon>Ustilaginomycotina</taxon>
        <taxon>Ustilaginomycetes</taxon>
        <taxon>Ustilaginales</taxon>
        <taxon>Ustilaginaceae</taxon>
        <taxon>Pseudozyma</taxon>
    </lineage>
</organism>
<feature type="compositionally biased region" description="Basic and acidic residues" evidence="1">
    <location>
        <begin position="882"/>
        <end position="900"/>
    </location>
</feature>
<dbReference type="RefSeq" id="XP_007882439.1">
    <property type="nucleotide sequence ID" value="XM_007884248.1"/>
</dbReference>
<evidence type="ECO:0000313" key="4">
    <source>
        <dbReference type="EMBL" id="EPQ25708.1"/>
    </source>
</evidence>
<feature type="region of interest" description="Disordered" evidence="1">
    <location>
        <begin position="803"/>
        <end position="900"/>
    </location>
</feature>
<dbReference type="Proteomes" id="UP000053664">
    <property type="component" value="Unassembled WGS sequence"/>
</dbReference>
<dbReference type="EMBL" id="KE361651">
    <property type="protein sequence ID" value="EPQ25708.1"/>
    <property type="molecule type" value="Genomic_DNA"/>
</dbReference>
<dbReference type="GeneID" id="19320773"/>
<feature type="compositionally biased region" description="Basic and acidic residues" evidence="1">
    <location>
        <begin position="832"/>
        <end position="845"/>
    </location>
</feature>
<evidence type="ECO:0008006" key="6">
    <source>
        <dbReference type="Google" id="ProtNLM"/>
    </source>
</evidence>
<dbReference type="InterPro" id="IPR018834">
    <property type="entry name" value="DNA/RNA-bd_Est1-type"/>
</dbReference>
<gene>
    <name evidence="4" type="ORF">PFL1_06702</name>
</gene>
<evidence type="ECO:0000256" key="1">
    <source>
        <dbReference type="SAM" id="MobiDB-lite"/>
    </source>
</evidence>
<accession>A0A061H0Q0</accession>
<feature type="domain" description="Telomerase activating protein Est1-like N-terminal" evidence="3">
    <location>
        <begin position="97"/>
        <end position="254"/>
    </location>
</feature>
<evidence type="ECO:0000259" key="2">
    <source>
        <dbReference type="Pfam" id="PF10373"/>
    </source>
</evidence>
<protein>
    <recommendedName>
        <fullName evidence="6">DNA/RNA-binding domain-containing protein</fullName>
    </recommendedName>
</protein>
<dbReference type="Pfam" id="PF10373">
    <property type="entry name" value="EST1_DNA_bind"/>
    <property type="match status" value="1"/>
</dbReference>
<feature type="region of interest" description="Disordered" evidence="1">
    <location>
        <begin position="929"/>
        <end position="956"/>
    </location>
</feature>
<dbReference type="Pfam" id="PF10374">
    <property type="entry name" value="EST1"/>
    <property type="match status" value="1"/>
</dbReference>
<feature type="region of interest" description="Disordered" evidence="1">
    <location>
        <begin position="259"/>
        <end position="289"/>
    </location>
</feature>